<evidence type="ECO:0000313" key="1">
    <source>
        <dbReference type="EMBL" id="EED22720.1"/>
    </source>
</evidence>
<dbReference type="EMBL" id="EQ962652">
    <property type="protein sequence ID" value="EED22720.1"/>
    <property type="molecule type" value="Genomic_DNA"/>
</dbReference>
<dbReference type="HOGENOM" id="CLU_1939532_0_0_1"/>
<accession>B8LX70</accession>
<organism evidence="1 2">
    <name type="scientific">Talaromyces stipitatus (strain ATCC 10500 / CBS 375.48 / QM 6759 / NRRL 1006)</name>
    <name type="common">Penicillium stipitatum</name>
    <dbReference type="NCBI Taxonomy" id="441959"/>
    <lineage>
        <taxon>Eukaryota</taxon>
        <taxon>Fungi</taxon>
        <taxon>Dikarya</taxon>
        <taxon>Ascomycota</taxon>
        <taxon>Pezizomycotina</taxon>
        <taxon>Eurotiomycetes</taxon>
        <taxon>Eurotiomycetidae</taxon>
        <taxon>Eurotiales</taxon>
        <taxon>Trichocomaceae</taxon>
        <taxon>Talaromyces</taxon>
        <taxon>Talaromyces sect. Talaromyces</taxon>
    </lineage>
</organism>
<dbReference type="PhylomeDB" id="B8LX70"/>
<dbReference type="eggNOG" id="ENOG502T8EU">
    <property type="taxonomic scope" value="Eukaryota"/>
</dbReference>
<gene>
    <name evidence="1" type="ORF">TSTA_062080</name>
</gene>
<sequence>METMRDDSSTRLQTAKKERFSTVAEKQRELREELRWHNWENVFYGTCHDLFEDVMLATIDVADDLLSQSQIAMLRRLFYPEEQPVDRTFLYDAAQRFNATLQTLHTKEGLAKQKWKQRWQLEPDRIKPWV</sequence>
<dbReference type="InParanoid" id="B8LX70"/>
<protein>
    <submittedName>
        <fullName evidence="1">Uncharacterized protein</fullName>
    </submittedName>
</protein>
<proteinExistence type="predicted"/>
<keyword evidence="2" id="KW-1185">Reference proteome</keyword>
<evidence type="ECO:0000313" key="2">
    <source>
        <dbReference type="Proteomes" id="UP000001745"/>
    </source>
</evidence>
<dbReference type="AlphaFoldDB" id="B8LX70"/>
<reference evidence="2" key="1">
    <citation type="journal article" date="2015" name="Genome Announc.">
        <title>Genome sequence of the AIDS-associated pathogen Penicillium marneffei (ATCC18224) and its near taxonomic relative Talaromyces stipitatus (ATCC10500).</title>
        <authorList>
            <person name="Nierman W.C."/>
            <person name="Fedorova-Abrams N.D."/>
            <person name="Andrianopoulos A."/>
        </authorList>
    </citation>
    <scope>NUCLEOTIDE SEQUENCE [LARGE SCALE GENOMIC DNA]</scope>
    <source>
        <strain evidence="2">ATCC 10500 / CBS 375.48 / QM 6759 / NRRL 1006</strain>
    </source>
</reference>
<dbReference type="RefSeq" id="XP_002340107.1">
    <property type="nucleotide sequence ID" value="XM_002340066.1"/>
</dbReference>
<dbReference type="VEuPathDB" id="FungiDB:TSTA_062080"/>
<dbReference type="GeneID" id="8110250"/>
<dbReference type="Proteomes" id="UP000001745">
    <property type="component" value="Unassembled WGS sequence"/>
</dbReference>
<name>B8LX70_TALSN</name>
<dbReference type="OrthoDB" id="4463754at2759"/>